<evidence type="ECO:0000313" key="2">
    <source>
        <dbReference type="EMBL" id="KAF8881152.1"/>
    </source>
</evidence>
<reference evidence="2" key="1">
    <citation type="submission" date="2020-11" db="EMBL/GenBank/DDBJ databases">
        <authorList>
            <consortium name="DOE Joint Genome Institute"/>
            <person name="Ahrendt S."/>
            <person name="Riley R."/>
            <person name="Andreopoulos W."/>
            <person name="LaButti K."/>
            <person name="Pangilinan J."/>
            <person name="Ruiz-duenas F.J."/>
            <person name="Barrasa J.M."/>
            <person name="Sanchez-Garcia M."/>
            <person name="Camarero S."/>
            <person name="Miyauchi S."/>
            <person name="Serrano A."/>
            <person name="Linde D."/>
            <person name="Babiker R."/>
            <person name="Drula E."/>
            <person name="Ayuso-Fernandez I."/>
            <person name="Pacheco R."/>
            <person name="Padilla G."/>
            <person name="Ferreira P."/>
            <person name="Barriuso J."/>
            <person name="Kellner H."/>
            <person name="Castanera R."/>
            <person name="Alfaro M."/>
            <person name="Ramirez L."/>
            <person name="Pisabarro A.G."/>
            <person name="Kuo A."/>
            <person name="Tritt A."/>
            <person name="Lipzen A."/>
            <person name="He G."/>
            <person name="Yan M."/>
            <person name="Ng V."/>
            <person name="Cullen D."/>
            <person name="Martin F."/>
            <person name="Rosso M.-N."/>
            <person name="Henrissat B."/>
            <person name="Hibbett D."/>
            <person name="Martinez A.T."/>
            <person name="Grigoriev I.V."/>
        </authorList>
    </citation>
    <scope>NUCLEOTIDE SEQUENCE</scope>
    <source>
        <strain evidence="2">AH 44721</strain>
    </source>
</reference>
<keyword evidence="1" id="KW-0472">Membrane</keyword>
<accession>A0A9P5NFY1</accession>
<proteinExistence type="predicted"/>
<keyword evidence="3" id="KW-1185">Reference proteome</keyword>
<keyword evidence="1" id="KW-1133">Transmembrane helix</keyword>
<organism evidence="2 3">
    <name type="scientific">Gymnopilus junonius</name>
    <name type="common">Spectacular rustgill mushroom</name>
    <name type="synonym">Gymnopilus spectabilis subsp. junonius</name>
    <dbReference type="NCBI Taxonomy" id="109634"/>
    <lineage>
        <taxon>Eukaryota</taxon>
        <taxon>Fungi</taxon>
        <taxon>Dikarya</taxon>
        <taxon>Basidiomycota</taxon>
        <taxon>Agaricomycotina</taxon>
        <taxon>Agaricomycetes</taxon>
        <taxon>Agaricomycetidae</taxon>
        <taxon>Agaricales</taxon>
        <taxon>Agaricineae</taxon>
        <taxon>Hymenogastraceae</taxon>
        <taxon>Gymnopilus</taxon>
    </lineage>
</organism>
<evidence type="ECO:0000256" key="1">
    <source>
        <dbReference type="SAM" id="Phobius"/>
    </source>
</evidence>
<comment type="caution">
    <text evidence="2">The sequence shown here is derived from an EMBL/GenBank/DDBJ whole genome shotgun (WGS) entry which is preliminary data.</text>
</comment>
<sequence length="153" mass="17188">MHAQIFSYSRRACKLTKSRPVVGITCLFGVVGFVLGCYAGVLTQYSVRTRQWRKFNTIDLAPSTRCSKGSDHIAQVIDLLGEILKNSVLQQAPSQILRSQRRNSTSFISQLSNVFHDKYPFPKVKAGPLLPSLTPSFISDQPYAQRPPRWCVT</sequence>
<protein>
    <submittedName>
        <fullName evidence="2">Uncharacterized protein</fullName>
    </submittedName>
</protein>
<evidence type="ECO:0000313" key="3">
    <source>
        <dbReference type="Proteomes" id="UP000724874"/>
    </source>
</evidence>
<keyword evidence="1" id="KW-0812">Transmembrane</keyword>
<gene>
    <name evidence="2" type="ORF">CPB84DRAFT_255987</name>
</gene>
<dbReference type="EMBL" id="JADNYJ010000134">
    <property type="protein sequence ID" value="KAF8881152.1"/>
    <property type="molecule type" value="Genomic_DNA"/>
</dbReference>
<name>A0A9P5NFY1_GYMJU</name>
<feature type="transmembrane region" description="Helical" evidence="1">
    <location>
        <begin position="21"/>
        <end position="41"/>
    </location>
</feature>
<dbReference type="AlphaFoldDB" id="A0A9P5NFY1"/>
<dbReference type="Proteomes" id="UP000724874">
    <property type="component" value="Unassembled WGS sequence"/>
</dbReference>
<dbReference type="OrthoDB" id="2649at2759"/>